<dbReference type="GO" id="GO:0005886">
    <property type="term" value="C:plasma membrane"/>
    <property type="evidence" value="ECO:0007669"/>
    <property type="project" value="TreeGrafter"/>
</dbReference>
<sequence>MRGKILIEALLKNYFSDEEIDRINHFKVDEEKIKHLEKIIDKILEKYANKVKIKENLKENIKNLFIKIMVNPITPASTRFVHLTGGRFFYEKIPDIFIANLYKDIKYELYSIFKDENHLFLKKLDFYFLVLMKHYIDFMIKDEMSKLKFSEYSKTSIINSLKEARDEHIKFTSSVIRDLIEKGYIKKINPEECSFGKWLYLEEKNILGENFNLIEEMHNDFHNKINALIDIKNNTDSIDFYLAIKDLKLDSLQLINTIDKIISDISTKMMMLDSLTEILNRTFLNIILEKEIKKAQRYAIDYSILMLDIDDFKKINDTYGHLVGDIVLKEVAKAIKSILRESDYIFRYGGEEILILLPYIDIEKAKIVAEKILNKIREINISSIPNLKITASIGIAKLENYENPWQDIDKADIALYQAKRAGKDRYMVYNI</sequence>
<evidence type="ECO:0000256" key="2">
    <source>
        <dbReference type="ARBA" id="ARBA00034247"/>
    </source>
</evidence>
<dbReference type="EC" id="2.7.7.65" evidence="1"/>
<dbReference type="Proteomes" id="UP001157947">
    <property type="component" value="Unassembled WGS sequence"/>
</dbReference>
<dbReference type="Gene3D" id="3.30.70.270">
    <property type="match status" value="1"/>
</dbReference>
<dbReference type="InterPro" id="IPR043128">
    <property type="entry name" value="Rev_trsase/Diguanyl_cyclase"/>
</dbReference>
<proteinExistence type="predicted"/>
<dbReference type="Pfam" id="PF00990">
    <property type="entry name" value="GGDEF"/>
    <property type="match status" value="1"/>
</dbReference>
<dbReference type="InterPro" id="IPR025991">
    <property type="entry name" value="Chemoreceptor_zinc-bind_dom"/>
</dbReference>
<accession>A0AA46AEZ5</accession>
<reference evidence="4" key="1">
    <citation type="submission" date="2017-05" db="EMBL/GenBank/DDBJ databases">
        <authorList>
            <person name="Varghese N."/>
            <person name="Submissions S."/>
        </authorList>
    </citation>
    <scope>NUCLEOTIDE SEQUENCE</scope>
    <source>
        <strain evidence="4">DSM 18763</strain>
    </source>
</reference>
<organism evidence="4 5">
    <name type="scientific">Venenivibrio stagnispumantis</name>
    <dbReference type="NCBI Taxonomy" id="407998"/>
    <lineage>
        <taxon>Bacteria</taxon>
        <taxon>Pseudomonadati</taxon>
        <taxon>Aquificota</taxon>
        <taxon>Aquificia</taxon>
        <taxon>Aquificales</taxon>
        <taxon>Hydrogenothermaceae</taxon>
        <taxon>Venenivibrio</taxon>
    </lineage>
</organism>
<dbReference type="EMBL" id="FXTX01000015">
    <property type="protein sequence ID" value="SMP16901.1"/>
    <property type="molecule type" value="Genomic_DNA"/>
</dbReference>
<dbReference type="SUPFAM" id="SSF55073">
    <property type="entry name" value="Nucleotide cyclase"/>
    <property type="match status" value="1"/>
</dbReference>
<dbReference type="PANTHER" id="PTHR45138:SF9">
    <property type="entry name" value="DIGUANYLATE CYCLASE DGCM-RELATED"/>
    <property type="match status" value="1"/>
</dbReference>
<dbReference type="InterPro" id="IPR029787">
    <property type="entry name" value="Nucleotide_cyclase"/>
</dbReference>
<evidence type="ECO:0000259" key="3">
    <source>
        <dbReference type="PROSITE" id="PS50887"/>
    </source>
</evidence>
<keyword evidence="5" id="KW-1185">Reference proteome</keyword>
<evidence type="ECO:0000313" key="4">
    <source>
        <dbReference type="EMBL" id="SMP16901.1"/>
    </source>
</evidence>
<protein>
    <recommendedName>
        <fullName evidence="1">diguanylate cyclase</fullName>
        <ecNumber evidence="1">2.7.7.65</ecNumber>
    </recommendedName>
</protein>
<dbReference type="InterPro" id="IPR050469">
    <property type="entry name" value="Diguanylate_Cyclase"/>
</dbReference>
<comment type="caution">
    <text evidence="4">The sequence shown here is derived from an EMBL/GenBank/DDBJ whole genome shotgun (WGS) entry which is preliminary data.</text>
</comment>
<dbReference type="GO" id="GO:0052621">
    <property type="term" value="F:diguanylate cyclase activity"/>
    <property type="evidence" value="ECO:0007669"/>
    <property type="project" value="UniProtKB-EC"/>
</dbReference>
<dbReference type="GO" id="GO:1902201">
    <property type="term" value="P:negative regulation of bacterial-type flagellum-dependent cell motility"/>
    <property type="evidence" value="ECO:0007669"/>
    <property type="project" value="TreeGrafter"/>
</dbReference>
<comment type="catalytic activity">
    <reaction evidence="2">
        <text>2 GTP = 3',3'-c-di-GMP + 2 diphosphate</text>
        <dbReference type="Rhea" id="RHEA:24898"/>
        <dbReference type="ChEBI" id="CHEBI:33019"/>
        <dbReference type="ChEBI" id="CHEBI:37565"/>
        <dbReference type="ChEBI" id="CHEBI:58805"/>
        <dbReference type="EC" id="2.7.7.65"/>
    </reaction>
</comment>
<dbReference type="InterPro" id="IPR000160">
    <property type="entry name" value="GGDEF_dom"/>
</dbReference>
<dbReference type="NCBIfam" id="TIGR00254">
    <property type="entry name" value="GGDEF"/>
    <property type="match status" value="1"/>
</dbReference>
<dbReference type="PANTHER" id="PTHR45138">
    <property type="entry name" value="REGULATORY COMPONENTS OF SENSORY TRANSDUCTION SYSTEM"/>
    <property type="match status" value="1"/>
</dbReference>
<dbReference type="AlphaFoldDB" id="A0AA46AEZ5"/>
<evidence type="ECO:0000313" key="5">
    <source>
        <dbReference type="Proteomes" id="UP001157947"/>
    </source>
</evidence>
<dbReference type="Gene3D" id="1.20.120.30">
    <property type="entry name" value="Aspartate receptor, ligand-binding domain"/>
    <property type="match status" value="1"/>
</dbReference>
<evidence type="ECO:0000256" key="1">
    <source>
        <dbReference type="ARBA" id="ARBA00012528"/>
    </source>
</evidence>
<dbReference type="GO" id="GO:0043709">
    <property type="term" value="P:cell adhesion involved in single-species biofilm formation"/>
    <property type="evidence" value="ECO:0007669"/>
    <property type="project" value="TreeGrafter"/>
</dbReference>
<name>A0AA46AEZ5_9AQUI</name>
<feature type="domain" description="GGDEF" evidence="3">
    <location>
        <begin position="300"/>
        <end position="431"/>
    </location>
</feature>
<dbReference type="PROSITE" id="PS50887">
    <property type="entry name" value="GGDEF"/>
    <property type="match status" value="1"/>
</dbReference>
<dbReference type="FunFam" id="3.30.70.270:FF:000001">
    <property type="entry name" value="Diguanylate cyclase domain protein"/>
    <property type="match status" value="1"/>
</dbReference>
<dbReference type="CDD" id="cd01949">
    <property type="entry name" value="GGDEF"/>
    <property type="match status" value="1"/>
</dbReference>
<dbReference type="Pfam" id="PF13682">
    <property type="entry name" value="CZB"/>
    <property type="match status" value="1"/>
</dbReference>
<dbReference type="RefSeq" id="WP_265134596.1">
    <property type="nucleotide sequence ID" value="NZ_FXTX01000015.1"/>
</dbReference>
<dbReference type="SMART" id="SM00267">
    <property type="entry name" value="GGDEF"/>
    <property type="match status" value="1"/>
</dbReference>
<gene>
    <name evidence="4" type="ORF">SAMN06264868_11548</name>
</gene>